<name>A0ACA9N0X0_9GLOM</name>
<accession>A0ACA9N0X0</accession>
<dbReference type="EMBL" id="CAJVPT010017186">
    <property type="protein sequence ID" value="CAG8624454.1"/>
    <property type="molecule type" value="Genomic_DNA"/>
</dbReference>
<organism evidence="1 2">
    <name type="scientific">Acaulospora colombiana</name>
    <dbReference type="NCBI Taxonomy" id="27376"/>
    <lineage>
        <taxon>Eukaryota</taxon>
        <taxon>Fungi</taxon>
        <taxon>Fungi incertae sedis</taxon>
        <taxon>Mucoromycota</taxon>
        <taxon>Glomeromycotina</taxon>
        <taxon>Glomeromycetes</taxon>
        <taxon>Diversisporales</taxon>
        <taxon>Acaulosporaceae</taxon>
        <taxon>Acaulospora</taxon>
    </lineage>
</organism>
<gene>
    <name evidence="1" type="ORF">ACOLOM_LOCUS7441</name>
</gene>
<sequence length="839" mass="92450">RNKVSQKSITPEGLLLQGFTALESLKPHSAMHADWQHLLERLEQLTLGASSGTAKQPYEVNGTSGEAALSLDVGSEDAPKRCVTPRLWLAAQNDGELPKYNSLVSQVDKYCRKSTATSGSSPPTMASDKGSTSSLSVPAYETDVPIDLFPEESTSQPSPTTLVTSLARSGFPPKKEPPPRHPASNLHGTSIDENSAQEVIIKPLRTPKSPSSVMQGRDLQGPLPVLQHPRMQPTHRHSRSLPVLRPVTKISAPPPLPPLDLKRTTSKNVRHSLSYNGKNHVYSPHIPCVPDVYLCINSSYSFPCPENRTPKLDTELSNAQRRPEPRSPTRPDPQERWTIHDRDSWEVVPPVPPSKSPRHSSTHLPHSSSGEPTSPTGSSKPRGLGLLRRRLSKTQLSIKTGPRASISNLGSPGHPLPIPVNVNTVVMGPIGCGVSTLIQKFMANEFYHHVVKSESRTVYYNITEVTGSEEYVDLRRAVLRRAQVVILCFRLDSRTQFRDAIVRLVEDIHTIGEIPIILVGTFQDIADREAQTAAEALHASYFECSPLLSHGINEIFNHAADILRNADEIRPPAATAMQPPSATKNLFNLVRNRRAYSTSSPRMKSQNHYVSHSASSKQQTFAEATTPVPVMNIAPNSPAINGNVLLLSPQHFKCVIMGGKSSGRKSLVHRYLHGAFEWLPEVPWMTWKAAVNVVPLENERRPSLPIIGSTVPYALTISETAPIRELDSLRKITYIGTSVFVICFSVSDHREEVMQEIQERWAEECRLYNPTIPIIVVATKVDQRAGTLRAWTKAQGEALSRSIRAAAYLECSAATGEGIETVFQTIIRVATETHLPTRV</sequence>
<evidence type="ECO:0000313" key="2">
    <source>
        <dbReference type="Proteomes" id="UP000789525"/>
    </source>
</evidence>
<reference evidence="1" key="1">
    <citation type="submission" date="2021-06" db="EMBL/GenBank/DDBJ databases">
        <authorList>
            <person name="Kallberg Y."/>
            <person name="Tangrot J."/>
            <person name="Rosling A."/>
        </authorList>
    </citation>
    <scope>NUCLEOTIDE SEQUENCE</scope>
    <source>
        <strain evidence="1">CL356</strain>
    </source>
</reference>
<evidence type="ECO:0000313" key="1">
    <source>
        <dbReference type="EMBL" id="CAG8624454.1"/>
    </source>
</evidence>
<keyword evidence="2" id="KW-1185">Reference proteome</keyword>
<comment type="caution">
    <text evidence="1">The sequence shown here is derived from an EMBL/GenBank/DDBJ whole genome shotgun (WGS) entry which is preliminary data.</text>
</comment>
<protein>
    <submittedName>
        <fullName evidence="1">9578_t:CDS:1</fullName>
    </submittedName>
</protein>
<feature type="non-terminal residue" evidence="1">
    <location>
        <position position="1"/>
    </location>
</feature>
<proteinExistence type="predicted"/>
<dbReference type="Proteomes" id="UP000789525">
    <property type="component" value="Unassembled WGS sequence"/>
</dbReference>